<dbReference type="PROSITE" id="PS51257">
    <property type="entry name" value="PROKAR_LIPOPROTEIN"/>
    <property type="match status" value="1"/>
</dbReference>
<sequence>MKGIVMMVVMMVVMGCNNGGVKGEGTGGGRRERIEWSNDGSREECRECILCIFGVSVGCIGIYCKINYKEE</sequence>
<protein>
    <submittedName>
        <fullName evidence="1">Variable major outer membrane lipoprotein</fullName>
    </submittedName>
</protein>
<evidence type="ECO:0000313" key="1">
    <source>
        <dbReference type="EMBL" id="ETZ17222.1"/>
    </source>
</evidence>
<comment type="caution">
    <text evidence="1">The sequence shown here is derived from an EMBL/GenBank/DDBJ whole genome shotgun (WGS) entry which is preliminary data.</text>
</comment>
<dbReference type="EMBL" id="AZIT01000082">
    <property type="protein sequence ID" value="ETZ17222.1"/>
    <property type="molecule type" value="Genomic_DNA"/>
</dbReference>
<dbReference type="AlphaFoldDB" id="W6TF01"/>
<name>W6TF01_9SPIR</name>
<gene>
    <name evidence="1" type="ORF">BDCR2A_01853</name>
</gene>
<proteinExistence type="predicted"/>
<organism evidence="1 2">
    <name type="scientific">Borrelia duttonii CR2A</name>
    <dbReference type="NCBI Taxonomy" id="1432657"/>
    <lineage>
        <taxon>Bacteria</taxon>
        <taxon>Pseudomonadati</taxon>
        <taxon>Spirochaetota</taxon>
        <taxon>Spirochaetia</taxon>
        <taxon>Spirochaetales</taxon>
        <taxon>Borreliaceae</taxon>
        <taxon>Borrelia</taxon>
    </lineage>
</organism>
<reference evidence="1 2" key="1">
    <citation type="submission" date="2013-12" db="EMBL/GenBank/DDBJ databases">
        <title>Comparative genomics of relapsing fever spirochetes.</title>
        <authorList>
            <person name="Schwan T.G."/>
            <person name="Raffel S.J."/>
            <person name="Porcella S.F."/>
        </authorList>
    </citation>
    <scope>NUCLEOTIDE SEQUENCE [LARGE SCALE GENOMIC DNA]</scope>
    <source>
        <strain evidence="1 2">CR2A</strain>
    </source>
</reference>
<dbReference type="Proteomes" id="UP000019148">
    <property type="component" value="Unassembled WGS sequence"/>
</dbReference>
<dbReference type="PATRIC" id="fig|1432657.3.peg.1739"/>
<keyword evidence="1" id="KW-0449">Lipoprotein</keyword>
<accession>W6TF01</accession>
<evidence type="ECO:0000313" key="2">
    <source>
        <dbReference type="Proteomes" id="UP000019148"/>
    </source>
</evidence>